<evidence type="ECO:0000256" key="5">
    <source>
        <dbReference type="ARBA" id="ARBA00022694"/>
    </source>
</evidence>
<evidence type="ECO:0000259" key="12">
    <source>
        <dbReference type="Pfam" id="PF16953"/>
    </source>
</evidence>
<evidence type="ECO:0000256" key="7">
    <source>
        <dbReference type="ARBA" id="ARBA00022737"/>
    </source>
</evidence>
<keyword evidence="11" id="KW-0464">Manganese</keyword>
<keyword evidence="5" id="KW-0819">tRNA processing</keyword>
<proteinExistence type="inferred from homology"/>
<dbReference type="EC" id="3.1.26.5" evidence="4"/>
<comment type="caution">
    <text evidence="13">The sequence shown here is derived from an EMBL/GenBank/DDBJ whole genome shotgun (WGS) entry which is preliminary data.</text>
</comment>
<evidence type="ECO:0000256" key="3">
    <source>
        <dbReference type="ARBA" id="ARBA00007626"/>
    </source>
</evidence>
<keyword evidence="7" id="KW-0677">Repeat</keyword>
<gene>
    <name evidence="13" type="ORF">Tci_018261</name>
</gene>
<feature type="domain" description="PRORP" evidence="12">
    <location>
        <begin position="190"/>
        <end position="399"/>
    </location>
</feature>
<keyword evidence="8" id="KW-0378">Hydrolase</keyword>
<sequence length="637" mass="72805">WWLGWSITNSHGNQLGGDEELADRRTDIEQSGTVKQKGNRFSISCKAYGLLVSRVVCKCSFETTEMASTLNMSKFSNKDNLLGPETKPADAVSRTPGLDNSRIVGLQRQIMTGTVISMCRLAAADNDGDYAFELVKNLERYGDKARLRTYDPALFCFVEKREAEKAYLVEEEILRNGLCLDESEINALLKELVCVDIGKDETEKFAQSVVGLAVEREKRSNFTQFQDWLDQHNEFEAIVDGANIGLYQQNFAEGGFSVSQLEVVVNELYKRSNKWPLVILHDKRIRGLLANPANRGLLQGWIDNGILYGTPVGSNDDWYWLYASVKLKCMLVTNDQMRDHIFELLGSSFFPMWKERHQVHYTFPKGHLKLQMPPSYSLVIQESERGAWHVPVAGEYNEAVDNGKLTNGNTITGKRKESSRTPVHKFNLIDEPTYDEFDNDNFFDDEAAVDETVHDEYTHDKTVVEDTTEVFSHTLYNKVLETVRIDERRTQHYLYKLHTNNDQARRFQTSSLSRRKIFHVQQLEKIKDINALPSLYAILNNEGFDNVKLSYLKGYWVIINTYSIASNEKLIKHIGVLSWFSELGNANNSFVSDVRLVWIFIEGLPIYVWNKDVLAKIVTPWGTLSDVDAVDDASFPF</sequence>
<feature type="non-terminal residue" evidence="13">
    <location>
        <position position="1"/>
    </location>
</feature>
<comment type="catalytic activity">
    <reaction evidence="1">
        <text>Endonucleolytic cleavage of RNA, removing 5'-extranucleotides from tRNA precursor.</text>
        <dbReference type="EC" id="3.1.26.5"/>
    </reaction>
</comment>
<keyword evidence="9" id="KW-0862">Zinc</keyword>
<keyword evidence="10" id="KW-0460">Magnesium</keyword>
<dbReference type="GO" id="GO:0001682">
    <property type="term" value="P:tRNA 5'-leader removal"/>
    <property type="evidence" value="ECO:0007669"/>
    <property type="project" value="UniProtKB-ARBA"/>
</dbReference>
<dbReference type="GO" id="GO:0046872">
    <property type="term" value="F:metal ion binding"/>
    <property type="evidence" value="ECO:0007669"/>
    <property type="project" value="UniProtKB-KW"/>
</dbReference>
<dbReference type="FunFam" id="3.40.50.11980:FF:000002">
    <property type="entry name" value="Proteinaceous RNase P 2"/>
    <property type="match status" value="1"/>
</dbReference>
<keyword evidence="6" id="KW-0479">Metal-binding</keyword>
<dbReference type="Gene3D" id="3.40.50.11980">
    <property type="match status" value="1"/>
</dbReference>
<accession>A0A6L2K9Z5</accession>
<organism evidence="13">
    <name type="scientific">Tanacetum cinerariifolium</name>
    <name type="common">Dalmatian daisy</name>
    <name type="synonym">Chrysanthemum cinerariifolium</name>
    <dbReference type="NCBI Taxonomy" id="118510"/>
    <lineage>
        <taxon>Eukaryota</taxon>
        <taxon>Viridiplantae</taxon>
        <taxon>Streptophyta</taxon>
        <taxon>Embryophyta</taxon>
        <taxon>Tracheophyta</taxon>
        <taxon>Spermatophyta</taxon>
        <taxon>Magnoliopsida</taxon>
        <taxon>eudicotyledons</taxon>
        <taxon>Gunneridae</taxon>
        <taxon>Pentapetalae</taxon>
        <taxon>asterids</taxon>
        <taxon>campanulids</taxon>
        <taxon>Asterales</taxon>
        <taxon>Asteraceae</taxon>
        <taxon>Asteroideae</taxon>
        <taxon>Anthemideae</taxon>
        <taxon>Anthemidinae</taxon>
        <taxon>Tanacetum</taxon>
    </lineage>
</organism>
<dbReference type="GO" id="GO:0004526">
    <property type="term" value="F:ribonuclease P activity"/>
    <property type="evidence" value="ECO:0007669"/>
    <property type="project" value="UniProtKB-EC"/>
</dbReference>
<evidence type="ECO:0000256" key="1">
    <source>
        <dbReference type="ARBA" id="ARBA00000928"/>
    </source>
</evidence>
<protein>
    <recommendedName>
        <fullName evidence="4">ribonuclease P</fullName>
        <ecNumber evidence="4">3.1.26.5</ecNumber>
    </recommendedName>
</protein>
<evidence type="ECO:0000256" key="9">
    <source>
        <dbReference type="ARBA" id="ARBA00022833"/>
    </source>
</evidence>
<evidence type="ECO:0000256" key="10">
    <source>
        <dbReference type="ARBA" id="ARBA00022842"/>
    </source>
</evidence>
<evidence type="ECO:0000256" key="6">
    <source>
        <dbReference type="ARBA" id="ARBA00022723"/>
    </source>
</evidence>
<comment type="cofactor">
    <cofactor evidence="2">
        <name>Mg(2+)</name>
        <dbReference type="ChEBI" id="CHEBI:18420"/>
    </cofactor>
</comment>
<reference evidence="13" key="1">
    <citation type="journal article" date="2019" name="Sci. Rep.">
        <title>Draft genome of Tanacetum cinerariifolium, the natural source of mosquito coil.</title>
        <authorList>
            <person name="Yamashiro T."/>
            <person name="Shiraishi A."/>
            <person name="Satake H."/>
            <person name="Nakayama K."/>
        </authorList>
    </citation>
    <scope>NUCLEOTIDE SEQUENCE</scope>
</reference>
<name>A0A6L2K9Z5_TANCI</name>
<dbReference type="InterPro" id="IPR031595">
    <property type="entry name" value="PRORP_C"/>
</dbReference>
<dbReference type="PANTHER" id="PTHR13547:SF13">
    <property type="entry name" value="PROTEINACEOUS RNASE P 2"/>
    <property type="match status" value="1"/>
</dbReference>
<comment type="similarity">
    <text evidence="3">Belongs to the PPR family. P subfamily.</text>
</comment>
<evidence type="ECO:0000256" key="4">
    <source>
        <dbReference type="ARBA" id="ARBA00012179"/>
    </source>
</evidence>
<evidence type="ECO:0000313" key="13">
    <source>
        <dbReference type="EMBL" id="GEU46283.1"/>
    </source>
</evidence>
<dbReference type="Pfam" id="PF16953">
    <property type="entry name" value="PRORP"/>
    <property type="match status" value="1"/>
</dbReference>
<evidence type="ECO:0000256" key="2">
    <source>
        <dbReference type="ARBA" id="ARBA00001946"/>
    </source>
</evidence>
<evidence type="ECO:0000256" key="8">
    <source>
        <dbReference type="ARBA" id="ARBA00022801"/>
    </source>
</evidence>
<dbReference type="AlphaFoldDB" id="A0A6L2K9Z5"/>
<dbReference type="PANTHER" id="PTHR13547">
    <property type="match status" value="1"/>
</dbReference>
<dbReference type="EMBL" id="BKCJ010002105">
    <property type="protein sequence ID" value="GEU46283.1"/>
    <property type="molecule type" value="Genomic_DNA"/>
</dbReference>
<evidence type="ECO:0000256" key="11">
    <source>
        <dbReference type="ARBA" id="ARBA00023211"/>
    </source>
</evidence>